<protein>
    <submittedName>
        <fullName evidence="1">Uncharacterized protein</fullName>
    </submittedName>
</protein>
<reference evidence="1" key="1">
    <citation type="journal article" date="2022" name="Cell">
        <title>Design, construction, and in vivo augmentation of a complex gut microbiome.</title>
        <authorList>
            <person name="Cheng A.G."/>
            <person name="Ho P.Y."/>
            <person name="Aranda-Diaz A."/>
            <person name="Jain S."/>
            <person name="Yu F.B."/>
            <person name="Meng X."/>
            <person name="Wang M."/>
            <person name="Iakiviak M."/>
            <person name="Nagashima K."/>
            <person name="Zhao A."/>
            <person name="Murugkar P."/>
            <person name="Patil A."/>
            <person name="Atabakhsh K."/>
            <person name="Weakley A."/>
            <person name="Yan J."/>
            <person name="Brumbaugh A.R."/>
            <person name="Higginbottom S."/>
            <person name="Dimas A."/>
            <person name="Shiver A.L."/>
            <person name="Deutschbauer A."/>
            <person name="Neff N."/>
            <person name="Sonnenburg J.L."/>
            <person name="Huang K.C."/>
            <person name="Fischbach M.A."/>
        </authorList>
    </citation>
    <scope>NUCLEOTIDE SEQUENCE</scope>
    <source>
        <strain evidence="1">AP11</strain>
    </source>
</reference>
<organism evidence="1 2">
    <name type="scientific">Alistipes ihumii AP11</name>
    <dbReference type="NCBI Taxonomy" id="1211813"/>
    <lineage>
        <taxon>Bacteria</taxon>
        <taxon>Pseudomonadati</taxon>
        <taxon>Bacteroidota</taxon>
        <taxon>Bacteroidia</taxon>
        <taxon>Bacteroidales</taxon>
        <taxon>Rikenellaceae</taxon>
        <taxon>Alistipes</taxon>
    </lineage>
</organism>
<dbReference type="GeneID" id="82890935"/>
<name>A0ABY5V1L0_9BACT</name>
<sequence>MPENIETKVAQTILQQPEEITVGDKVYKAAPPSAATLILASEAVARMPKIQLNTERIVDEVLAIGKDCRPMGEIVAIMILGAKGLTETRKTVKTVEKRRFWGLIKEAEQVEVEEVIDHKTALAKSLLEDITPRELHNLAARLLQRSQVADFFGLTTFLTEINLLRQTREVETTASGQ</sequence>
<accession>A0ABY5V1L0</accession>
<evidence type="ECO:0000313" key="1">
    <source>
        <dbReference type="EMBL" id="UWN58012.1"/>
    </source>
</evidence>
<dbReference type="Proteomes" id="UP001059295">
    <property type="component" value="Chromosome"/>
</dbReference>
<dbReference type="EMBL" id="CP102294">
    <property type="protein sequence ID" value="UWN58012.1"/>
    <property type="molecule type" value="Genomic_DNA"/>
</dbReference>
<gene>
    <name evidence="1" type="ORF">NQ491_04335</name>
</gene>
<keyword evidence="2" id="KW-1185">Reference proteome</keyword>
<evidence type="ECO:0000313" key="2">
    <source>
        <dbReference type="Proteomes" id="UP001059295"/>
    </source>
</evidence>
<proteinExistence type="predicted"/>
<dbReference type="RefSeq" id="WP_019246364.1">
    <property type="nucleotide sequence ID" value="NZ_CAPH01000015.1"/>
</dbReference>